<dbReference type="AlphaFoldDB" id="A0A1H0W7K2"/>
<dbReference type="InterPro" id="IPR036873">
    <property type="entry name" value="Rhodanese-like_dom_sf"/>
</dbReference>
<dbReference type="PANTHER" id="PTHR43031">
    <property type="entry name" value="FAD-DEPENDENT OXIDOREDUCTASE"/>
    <property type="match status" value="1"/>
</dbReference>
<dbReference type="Proteomes" id="UP000199159">
    <property type="component" value="Unassembled WGS sequence"/>
</dbReference>
<evidence type="ECO:0000259" key="1">
    <source>
        <dbReference type="PROSITE" id="PS50206"/>
    </source>
</evidence>
<name>A0A1H0W7K2_9BACI</name>
<dbReference type="EMBL" id="FNJU01000009">
    <property type="protein sequence ID" value="SDP86709.1"/>
    <property type="molecule type" value="Genomic_DNA"/>
</dbReference>
<feature type="domain" description="Rhodanese" evidence="1">
    <location>
        <begin position="45"/>
        <end position="135"/>
    </location>
</feature>
<dbReference type="PANTHER" id="PTHR43031:SF1">
    <property type="entry name" value="PYRIDINE NUCLEOTIDE-DISULPHIDE OXIDOREDUCTASE"/>
    <property type="match status" value="1"/>
</dbReference>
<proteinExistence type="predicted"/>
<dbReference type="InterPro" id="IPR050229">
    <property type="entry name" value="GlpE_sulfurtransferase"/>
</dbReference>
<keyword evidence="2" id="KW-0808">Transferase</keyword>
<evidence type="ECO:0000313" key="3">
    <source>
        <dbReference type="Proteomes" id="UP000199159"/>
    </source>
</evidence>
<dbReference type="SUPFAM" id="SSF52821">
    <property type="entry name" value="Rhodanese/Cell cycle control phosphatase"/>
    <property type="match status" value="1"/>
</dbReference>
<accession>A0A1H0W7K2</accession>
<dbReference type="Pfam" id="PF00581">
    <property type="entry name" value="Rhodanese"/>
    <property type="match status" value="1"/>
</dbReference>
<sequence length="149" mass="16776">MKSEPKYSLTLNIKPSETEIAYEHFMKKLSFETDVADLLIDLKKGYSGITVIDVRDELSYQECHIPQAISMPGNQITEKTVEMLSKDQVIVAYCWGPACNGATRACAKLSKLGYKVKELIGGLEYWRKEGGDVTGTLAENAPLYWTYKR</sequence>
<dbReference type="STRING" id="930152.SAMN05216565_109163"/>
<organism evidence="2 3">
    <name type="scientific">Litchfieldia salsa</name>
    <dbReference type="NCBI Taxonomy" id="930152"/>
    <lineage>
        <taxon>Bacteria</taxon>
        <taxon>Bacillati</taxon>
        <taxon>Bacillota</taxon>
        <taxon>Bacilli</taxon>
        <taxon>Bacillales</taxon>
        <taxon>Bacillaceae</taxon>
        <taxon>Litchfieldia</taxon>
    </lineage>
</organism>
<dbReference type="SMART" id="SM00450">
    <property type="entry name" value="RHOD"/>
    <property type="match status" value="1"/>
</dbReference>
<gene>
    <name evidence="2" type="ORF">SAMN05216565_109163</name>
</gene>
<dbReference type="InterPro" id="IPR001763">
    <property type="entry name" value="Rhodanese-like_dom"/>
</dbReference>
<dbReference type="GO" id="GO:0016740">
    <property type="term" value="F:transferase activity"/>
    <property type="evidence" value="ECO:0007669"/>
    <property type="project" value="UniProtKB-KW"/>
</dbReference>
<keyword evidence="3" id="KW-1185">Reference proteome</keyword>
<reference evidence="3" key="1">
    <citation type="submission" date="2016-10" db="EMBL/GenBank/DDBJ databases">
        <authorList>
            <person name="Varghese N."/>
            <person name="Submissions S."/>
        </authorList>
    </citation>
    <scope>NUCLEOTIDE SEQUENCE [LARGE SCALE GENOMIC DNA]</scope>
    <source>
        <strain evidence="3">IBRC-M10078</strain>
    </source>
</reference>
<dbReference type="RefSeq" id="WP_238457300.1">
    <property type="nucleotide sequence ID" value="NZ_FNJU01000009.1"/>
</dbReference>
<dbReference type="PROSITE" id="PS50206">
    <property type="entry name" value="RHODANESE_3"/>
    <property type="match status" value="1"/>
</dbReference>
<dbReference type="Gene3D" id="3.40.250.10">
    <property type="entry name" value="Rhodanese-like domain"/>
    <property type="match status" value="1"/>
</dbReference>
<protein>
    <submittedName>
        <fullName evidence="2">Rhodanese-related sulfurtransferase</fullName>
    </submittedName>
</protein>
<evidence type="ECO:0000313" key="2">
    <source>
        <dbReference type="EMBL" id="SDP86709.1"/>
    </source>
</evidence>